<dbReference type="InterPro" id="IPR002481">
    <property type="entry name" value="FUR"/>
</dbReference>
<evidence type="ECO:0000256" key="8">
    <source>
        <dbReference type="ARBA" id="ARBA00023015"/>
    </source>
</evidence>
<keyword evidence="13" id="KW-1185">Reference proteome</keyword>
<dbReference type="InterPro" id="IPR036390">
    <property type="entry name" value="WH_DNA-bd_sf"/>
</dbReference>
<dbReference type="SUPFAM" id="SSF46785">
    <property type="entry name" value="Winged helix' DNA-binding domain"/>
    <property type="match status" value="1"/>
</dbReference>
<dbReference type="Proteomes" id="UP001589613">
    <property type="component" value="Unassembled WGS sequence"/>
</dbReference>
<proteinExistence type="inferred from homology"/>
<keyword evidence="10" id="KW-0804">Transcription</keyword>
<gene>
    <name evidence="12" type="ORF">ACFFN0_00870</name>
</gene>
<accession>A0ABV5UYG3</accession>
<keyword evidence="5" id="KW-0479">Metal-binding</keyword>
<evidence type="ECO:0000256" key="6">
    <source>
        <dbReference type="ARBA" id="ARBA00022833"/>
    </source>
</evidence>
<evidence type="ECO:0000256" key="5">
    <source>
        <dbReference type="ARBA" id="ARBA00022723"/>
    </source>
</evidence>
<evidence type="ECO:0000256" key="10">
    <source>
        <dbReference type="ARBA" id="ARBA00023163"/>
    </source>
</evidence>
<keyword evidence="7" id="KW-0408">Iron</keyword>
<dbReference type="Gene3D" id="1.10.10.10">
    <property type="entry name" value="Winged helix-like DNA-binding domain superfamily/Winged helix DNA-binding domain"/>
    <property type="match status" value="1"/>
</dbReference>
<keyword evidence="8" id="KW-0805">Transcription regulation</keyword>
<evidence type="ECO:0000256" key="2">
    <source>
        <dbReference type="ARBA" id="ARBA00007957"/>
    </source>
</evidence>
<evidence type="ECO:0000313" key="13">
    <source>
        <dbReference type="Proteomes" id="UP001589613"/>
    </source>
</evidence>
<name>A0ABV5UYG3_9MICO</name>
<sequence>MPTAPMDLLRSAGLRVTGPRVAVLEVLAEHPHADAAQVLERVRGGSADGAPGVSVQGVYDVLSTLDGAGVLRRIQPAHSVARYEIDGGDNHHHVVCRGCGRLHDVPCATGSVPCLDPAGPQSLGFLVDEAEVIYWGLCPSCRTDGDHSPGGGAGPSTRTTPTIHHSKENA</sequence>
<dbReference type="InterPro" id="IPR043135">
    <property type="entry name" value="Fur_C"/>
</dbReference>
<evidence type="ECO:0000256" key="4">
    <source>
        <dbReference type="ARBA" id="ARBA00022491"/>
    </source>
</evidence>
<evidence type="ECO:0000313" key="12">
    <source>
        <dbReference type="EMBL" id="MFB9730594.1"/>
    </source>
</evidence>
<reference evidence="12 13" key="1">
    <citation type="submission" date="2024-09" db="EMBL/GenBank/DDBJ databases">
        <authorList>
            <person name="Sun Q."/>
            <person name="Mori K."/>
        </authorList>
    </citation>
    <scope>NUCLEOTIDE SEQUENCE [LARGE SCALE GENOMIC DNA]</scope>
    <source>
        <strain evidence="12 13">JCM 12763</strain>
    </source>
</reference>
<dbReference type="InterPro" id="IPR036388">
    <property type="entry name" value="WH-like_DNA-bd_sf"/>
</dbReference>
<dbReference type="RefSeq" id="WP_141337398.1">
    <property type="nucleotide sequence ID" value="NZ_JBHMAX010000002.1"/>
</dbReference>
<comment type="caution">
    <text evidence="12">The sequence shown here is derived from an EMBL/GenBank/DDBJ whole genome shotgun (WGS) entry which is preliminary data.</text>
</comment>
<keyword evidence="9" id="KW-0238">DNA-binding</keyword>
<dbReference type="CDD" id="cd07153">
    <property type="entry name" value="Fur_like"/>
    <property type="match status" value="1"/>
</dbReference>
<comment type="similarity">
    <text evidence="2">Belongs to the Fur family.</text>
</comment>
<keyword evidence="6" id="KW-0862">Zinc</keyword>
<evidence type="ECO:0000256" key="1">
    <source>
        <dbReference type="ARBA" id="ARBA00004496"/>
    </source>
</evidence>
<evidence type="ECO:0000256" key="3">
    <source>
        <dbReference type="ARBA" id="ARBA00022490"/>
    </source>
</evidence>
<feature type="region of interest" description="Disordered" evidence="11">
    <location>
        <begin position="145"/>
        <end position="170"/>
    </location>
</feature>
<dbReference type="PANTHER" id="PTHR33202:SF18">
    <property type="entry name" value="TRANSCRIPTIONAL REGULATOR FURA"/>
    <property type="match status" value="1"/>
</dbReference>
<keyword evidence="4" id="KW-0678">Repressor</keyword>
<evidence type="ECO:0000256" key="11">
    <source>
        <dbReference type="SAM" id="MobiDB-lite"/>
    </source>
</evidence>
<dbReference type="Gene3D" id="3.30.1490.190">
    <property type="match status" value="1"/>
</dbReference>
<dbReference type="EMBL" id="JBHMAX010000002">
    <property type="protein sequence ID" value="MFB9730594.1"/>
    <property type="molecule type" value="Genomic_DNA"/>
</dbReference>
<organism evidence="12 13">
    <name type="scientific">Ornithinimicrobium kibberense</name>
    <dbReference type="NCBI Taxonomy" id="282060"/>
    <lineage>
        <taxon>Bacteria</taxon>
        <taxon>Bacillati</taxon>
        <taxon>Actinomycetota</taxon>
        <taxon>Actinomycetes</taxon>
        <taxon>Micrococcales</taxon>
        <taxon>Ornithinimicrobiaceae</taxon>
        <taxon>Ornithinimicrobium</taxon>
    </lineage>
</organism>
<dbReference type="PANTHER" id="PTHR33202">
    <property type="entry name" value="ZINC UPTAKE REGULATION PROTEIN"/>
    <property type="match status" value="1"/>
</dbReference>
<protein>
    <submittedName>
        <fullName evidence="12">Fur family transcriptional regulator</fullName>
    </submittedName>
</protein>
<dbReference type="Pfam" id="PF01475">
    <property type="entry name" value="FUR"/>
    <property type="match status" value="1"/>
</dbReference>
<keyword evidence="3" id="KW-0963">Cytoplasm</keyword>
<evidence type="ECO:0000256" key="9">
    <source>
        <dbReference type="ARBA" id="ARBA00023125"/>
    </source>
</evidence>
<evidence type="ECO:0000256" key="7">
    <source>
        <dbReference type="ARBA" id="ARBA00023004"/>
    </source>
</evidence>
<comment type="subcellular location">
    <subcellularLocation>
        <location evidence="1">Cytoplasm</location>
    </subcellularLocation>
</comment>